<accession>A0ABV7Y8F1</accession>
<sequence length="84" mass="9351">MEKTTEHFDDLDKPVQVDVTVGISGDWRAEPMKVITGITQGIKSMETTLAESVRLARKQGATWEEIGKALGVSRQSAWERFSVD</sequence>
<protein>
    <submittedName>
        <fullName evidence="1">Uncharacterized protein</fullName>
    </submittedName>
</protein>
<comment type="caution">
    <text evidence="1">The sequence shown here is derived from an EMBL/GenBank/DDBJ whole genome shotgun (WGS) entry which is preliminary data.</text>
</comment>
<dbReference type="Proteomes" id="UP001595699">
    <property type="component" value="Unassembled WGS sequence"/>
</dbReference>
<reference evidence="2" key="1">
    <citation type="journal article" date="2019" name="Int. J. Syst. Evol. Microbiol.">
        <title>The Global Catalogue of Microorganisms (GCM) 10K type strain sequencing project: providing services to taxonomists for standard genome sequencing and annotation.</title>
        <authorList>
            <consortium name="The Broad Institute Genomics Platform"/>
            <consortium name="The Broad Institute Genome Sequencing Center for Infectious Disease"/>
            <person name="Wu L."/>
            <person name="Ma J."/>
        </authorList>
    </citation>
    <scope>NUCLEOTIDE SEQUENCE [LARGE SCALE GENOMIC DNA]</scope>
    <source>
        <strain evidence="2">CGMCC 4.7241</strain>
    </source>
</reference>
<evidence type="ECO:0000313" key="2">
    <source>
        <dbReference type="Proteomes" id="UP001595699"/>
    </source>
</evidence>
<name>A0ABV7Y8F1_9ACTN</name>
<dbReference type="EMBL" id="JBHRZH010000006">
    <property type="protein sequence ID" value="MFC3761122.1"/>
    <property type="molecule type" value="Genomic_DNA"/>
</dbReference>
<gene>
    <name evidence="1" type="ORF">ACFOUW_09745</name>
</gene>
<organism evidence="1 2">
    <name type="scientific">Tenggerimyces flavus</name>
    <dbReference type="NCBI Taxonomy" id="1708749"/>
    <lineage>
        <taxon>Bacteria</taxon>
        <taxon>Bacillati</taxon>
        <taxon>Actinomycetota</taxon>
        <taxon>Actinomycetes</taxon>
        <taxon>Propionibacteriales</taxon>
        <taxon>Nocardioidaceae</taxon>
        <taxon>Tenggerimyces</taxon>
    </lineage>
</organism>
<evidence type="ECO:0000313" key="1">
    <source>
        <dbReference type="EMBL" id="MFC3761122.1"/>
    </source>
</evidence>
<dbReference type="RefSeq" id="WP_205117338.1">
    <property type="nucleotide sequence ID" value="NZ_JAFBCM010000001.1"/>
</dbReference>
<keyword evidence="2" id="KW-1185">Reference proteome</keyword>
<proteinExistence type="predicted"/>